<sequence>MKSKKLYKTNENVKEIGHVFSYYNGVAKVKGLPNVFLNEVLLNDTGESVALVIGFDNIYVETLFFDENYDSNKPLYRSNQIFSIPISKNYLGRVVDGLGRSKDDLGNIQGELKNVYSQAPNIINREPVFNPINTGIKTIDVNLPIGRGQRELIIGDKKLGKSTLALDIVLNQKESDKPVYCVYVLCGQKKRFLEELLTHIKQNQSNLYTVVVAATAEDSLLSQYMAPFVGCTIAEYFRDTGNDALIVYDDLSKHAKVYRTISLLLERSPGREAYPGDIFYLHAGLLERSCKLSKKLGGGSLTALPIIQTEEGDITSFIPTNLISITDGQIYLERGLFQKGFLPAVNVGLSVSRVGSKVQPKLLKKVTGGLRLSLAQHKQLQKLVQLETNVSTDTAKKIYRGELITELLKQDKNTNVTWPEQVVLFYMVENGFFDDLEKEKWGEFEHFLLRLINGRYKQVLISISKEVWDTSTEEQINNIAQDFKQEFLSS</sequence>
<dbReference type="InterPro" id="IPR036121">
    <property type="entry name" value="ATPase_F1/V1/A1_a/bsu_N_sf"/>
</dbReference>
<comment type="subcellular location">
    <subcellularLocation>
        <location evidence="1">Membrane</location>
    </subcellularLocation>
</comment>
<dbReference type="FunFam" id="3.40.50.300:FF:002432">
    <property type="entry name" value="ATP synthase subunit alpha, mitochondrial"/>
    <property type="match status" value="1"/>
</dbReference>
<evidence type="ECO:0000256" key="7">
    <source>
        <dbReference type="ARBA" id="ARBA00023065"/>
    </source>
</evidence>
<keyword evidence="3" id="KW-0813">Transport</keyword>
<dbReference type="SUPFAM" id="SSF52540">
    <property type="entry name" value="P-loop containing nucleoside triphosphate hydrolases"/>
    <property type="match status" value="1"/>
</dbReference>
<evidence type="ECO:0000313" key="14">
    <source>
        <dbReference type="EMBL" id="PIR43719.1"/>
    </source>
</evidence>
<gene>
    <name evidence="14" type="ORF">COV24_01545</name>
</gene>
<comment type="caution">
    <text evidence="14">The sequence shown here is derived from an EMBL/GenBank/DDBJ whole genome shotgun (WGS) entry which is preliminary data.</text>
</comment>
<dbReference type="GO" id="GO:0046933">
    <property type="term" value="F:proton-transporting ATP synthase activity, rotational mechanism"/>
    <property type="evidence" value="ECO:0007669"/>
    <property type="project" value="InterPro"/>
</dbReference>
<dbReference type="PANTHER" id="PTHR48082">
    <property type="entry name" value="ATP SYNTHASE SUBUNIT ALPHA, MITOCHONDRIAL"/>
    <property type="match status" value="1"/>
</dbReference>
<organism evidence="14 15">
    <name type="scientific">candidate division WWE3 bacterium CG10_big_fil_rev_8_21_14_0_10_32_10</name>
    <dbReference type="NCBI Taxonomy" id="1975090"/>
    <lineage>
        <taxon>Bacteria</taxon>
        <taxon>Katanobacteria</taxon>
    </lineage>
</organism>
<dbReference type="GO" id="GO:0045259">
    <property type="term" value="C:proton-transporting ATP synthase complex"/>
    <property type="evidence" value="ECO:0007669"/>
    <property type="project" value="UniProtKB-KW"/>
</dbReference>
<dbReference type="NCBIfam" id="TIGR00962">
    <property type="entry name" value="atpA"/>
    <property type="match status" value="1"/>
</dbReference>
<keyword evidence="5" id="KW-0375">Hydrogen ion transport</keyword>
<comment type="subunit">
    <text evidence="11">F-type ATPases have 2 components, CF(1) - the catalytic core - and CF(0) - the membrane proton channel. CF(1) has five subunits: alpha(3), beta(3), gamma(1), delta(1), epsilon(1). CF(0) has four main subunits: a(1), b(1), b'(1) and c(9-12).</text>
</comment>
<keyword evidence="9" id="KW-0139">CF(1)</keyword>
<dbReference type="AlphaFoldDB" id="A0A2H0RB13"/>
<dbReference type="InterPro" id="IPR000793">
    <property type="entry name" value="ATP_synth_asu_C"/>
</dbReference>
<dbReference type="Gene3D" id="1.20.150.20">
    <property type="entry name" value="ATP synthase alpha/beta chain, C-terminal domain"/>
    <property type="match status" value="1"/>
</dbReference>
<comment type="similarity">
    <text evidence="2">Belongs to the ATPase alpha/beta chains family.</text>
</comment>
<feature type="domain" description="ATPase F1/V1/A1 complex alpha/beta subunit nucleotide-binding" evidence="12">
    <location>
        <begin position="135"/>
        <end position="352"/>
    </location>
</feature>
<dbReference type="Pfam" id="PF00006">
    <property type="entry name" value="ATP-synt_ab"/>
    <property type="match status" value="1"/>
</dbReference>
<keyword evidence="4" id="KW-0547">Nucleotide-binding</keyword>
<dbReference type="InterPro" id="IPR020003">
    <property type="entry name" value="ATPase_a/bsu_AS"/>
</dbReference>
<dbReference type="CDD" id="cd18113">
    <property type="entry name" value="ATP-synt_F1_alpha_C"/>
    <property type="match status" value="1"/>
</dbReference>
<dbReference type="InterPro" id="IPR033732">
    <property type="entry name" value="ATP_synth_F1_a_nt-bd_dom"/>
</dbReference>
<dbReference type="GO" id="GO:0005524">
    <property type="term" value="F:ATP binding"/>
    <property type="evidence" value="ECO:0007669"/>
    <property type="project" value="UniProtKB-KW"/>
</dbReference>
<keyword evidence="6" id="KW-0067">ATP-binding</keyword>
<dbReference type="PANTHER" id="PTHR48082:SF2">
    <property type="entry name" value="ATP SYNTHASE SUBUNIT ALPHA, MITOCHONDRIAL"/>
    <property type="match status" value="1"/>
</dbReference>
<evidence type="ECO:0000256" key="5">
    <source>
        <dbReference type="ARBA" id="ARBA00022781"/>
    </source>
</evidence>
<dbReference type="InterPro" id="IPR005294">
    <property type="entry name" value="ATP_synth_F1_asu"/>
</dbReference>
<evidence type="ECO:0000256" key="8">
    <source>
        <dbReference type="ARBA" id="ARBA00023136"/>
    </source>
</evidence>
<dbReference type="SUPFAM" id="SSF50615">
    <property type="entry name" value="N-terminal domain of alpha and beta subunits of F1 ATP synthase"/>
    <property type="match status" value="1"/>
</dbReference>
<dbReference type="InterPro" id="IPR000194">
    <property type="entry name" value="ATPase_F1/V1/A1_a/bsu_nucl-bd"/>
</dbReference>
<evidence type="ECO:0000256" key="4">
    <source>
        <dbReference type="ARBA" id="ARBA00022741"/>
    </source>
</evidence>
<evidence type="ECO:0000256" key="11">
    <source>
        <dbReference type="ARBA" id="ARBA00026013"/>
    </source>
</evidence>
<dbReference type="EMBL" id="PCXU01000013">
    <property type="protein sequence ID" value="PIR43719.1"/>
    <property type="molecule type" value="Genomic_DNA"/>
</dbReference>
<evidence type="ECO:0000256" key="9">
    <source>
        <dbReference type="ARBA" id="ARBA00023196"/>
    </source>
</evidence>
<dbReference type="Proteomes" id="UP000230214">
    <property type="component" value="Unassembled WGS sequence"/>
</dbReference>
<dbReference type="CDD" id="cd01132">
    <property type="entry name" value="F1-ATPase_alpha_CD"/>
    <property type="match status" value="1"/>
</dbReference>
<dbReference type="InterPro" id="IPR027417">
    <property type="entry name" value="P-loop_NTPase"/>
</dbReference>
<dbReference type="PROSITE" id="PS00152">
    <property type="entry name" value="ATPASE_ALPHA_BETA"/>
    <property type="match status" value="1"/>
</dbReference>
<evidence type="ECO:0000256" key="10">
    <source>
        <dbReference type="ARBA" id="ARBA00023310"/>
    </source>
</evidence>
<reference evidence="14 15" key="1">
    <citation type="submission" date="2017-09" db="EMBL/GenBank/DDBJ databases">
        <title>Depth-based differentiation of microbial function through sediment-hosted aquifers and enrichment of novel symbionts in the deep terrestrial subsurface.</title>
        <authorList>
            <person name="Probst A.J."/>
            <person name="Ladd B."/>
            <person name="Jarett J.K."/>
            <person name="Geller-Mcgrath D.E."/>
            <person name="Sieber C.M."/>
            <person name="Emerson J.B."/>
            <person name="Anantharaman K."/>
            <person name="Thomas B.C."/>
            <person name="Malmstrom R."/>
            <person name="Stieglmeier M."/>
            <person name="Klingl A."/>
            <person name="Woyke T."/>
            <person name="Ryan C.M."/>
            <person name="Banfield J.F."/>
        </authorList>
    </citation>
    <scope>NUCLEOTIDE SEQUENCE [LARGE SCALE GENOMIC DNA]</scope>
    <source>
        <strain evidence="14">CG10_big_fil_rev_8_21_14_0_10_32_10</strain>
    </source>
</reference>
<keyword evidence="8" id="KW-0472">Membrane</keyword>
<keyword evidence="10" id="KW-0066">ATP synthesis</keyword>
<accession>A0A2H0RB13</accession>
<feature type="domain" description="ATP synthase alpha subunit C-terminal" evidence="13">
    <location>
        <begin position="359"/>
        <end position="483"/>
    </location>
</feature>
<evidence type="ECO:0000313" key="15">
    <source>
        <dbReference type="Proteomes" id="UP000230214"/>
    </source>
</evidence>
<protein>
    <submittedName>
        <fullName evidence="14">F0F1 ATP synthase subunit alpha</fullName>
    </submittedName>
</protein>
<dbReference type="Pfam" id="PF00306">
    <property type="entry name" value="ATP-synt_ab_C"/>
    <property type="match status" value="1"/>
</dbReference>
<evidence type="ECO:0000256" key="1">
    <source>
        <dbReference type="ARBA" id="ARBA00004370"/>
    </source>
</evidence>
<name>A0A2H0RB13_UNCKA</name>
<evidence type="ECO:0000256" key="3">
    <source>
        <dbReference type="ARBA" id="ARBA00022448"/>
    </source>
</evidence>
<keyword evidence="7" id="KW-0406">Ion transport</keyword>
<evidence type="ECO:0000259" key="12">
    <source>
        <dbReference type="Pfam" id="PF00006"/>
    </source>
</evidence>
<evidence type="ECO:0000259" key="13">
    <source>
        <dbReference type="Pfam" id="PF00306"/>
    </source>
</evidence>
<dbReference type="SUPFAM" id="SSF47917">
    <property type="entry name" value="C-terminal domain of alpha and beta subunits of F1 ATP synthase"/>
    <property type="match status" value="1"/>
</dbReference>
<dbReference type="Gene3D" id="3.40.50.300">
    <property type="entry name" value="P-loop containing nucleotide triphosphate hydrolases"/>
    <property type="match status" value="1"/>
</dbReference>
<evidence type="ECO:0000256" key="6">
    <source>
        <dbReference type="ARBA" id="ARBA00022840"/>
    </source>
</evidence>
<proteinExistence type="inferred from homology"/>
<dbReference type="GO" id="GO:0043531">
    <property type="term" value="F:ADP binding"/>
    <property type="evidence" value="ECO:0007669"/>
    <property type="project" value="TreeGrafter"/>
</dbReference>
<evidence type="ECO:0000256" key="2">
    <source>
        <dbReference type="ARBA" id="ARBA00008936"/>
    </source>
</evidence>
<dbReference type="InterPro" id="IPR038376">
    <property type="entry name" value="ATP_synth_asu_C_sf"/>
</dbReference>